<comment type="caution">
    <text evidence="18">The sequence shown here is derived from an EMBL/GenBank/DDBJ whole genome shotgun (WGS) entry which is preliminary data.</text>
</comment>
<evidence type="ECO:0000256" key="10">
    <source>
        <dbReference type="ARBA" id="ARBA00022573"/>
    </source>
</evidence>
<keyword evidence="19" id="KW-1185">Reference proteome</keyword>
<dbReference type="PIRSF" id="PIRSF006135">
    <property type="entry name" value="CobU"/>
    <property type="match status" value="1"/>
</dbReference>
<evidence type="ECO:0000256" key="9">
    <source>
        <dbReference type="ARBA" id="ARBA00012523"/>
    </source>
</evidence>
<comment type="function">
    <text evidence="4">Catalyzes ATP-dependent phosphorylation of adenosylcobinamide and addition of GMP to adenosylcobinamide phosphate.</text>
</comment>
<accession>A0ABR6TIR7</accession>
<dbReference type="GO" id="GO:0016301">
    <property type="term" value="F:kinase activity"/>
    <property type="evidence" value="ECO:0007669"/>
    <property type="project" value="UniProtKB-KW"/>
</dbReference>
<comment type="catalytic activity">
    <reaction evidence="2">
        <text>adenosylcob(III)inamide phosphate + GTP + H(+) = adenosylcob(III)inamide-GDP + diphosphate</text>
        <dbReference type="Rhea" id="RHEA:22712"/>
        <dbReference type="ChEBI" id="CHEBI:15378"/>
        <dbReference type="ChEBI" id="CHEBI:33019"/>
        <dbReference type="ChEBI" id="CHEBI:37565"/>
        <dbReference type="ChEBI" id="CHEBI:58502"/>
        <dbReference type="ChEBI" id="CHEBI:60487"/>
        <dbReference type="EC" id="2.7.7.62"/>
    </reaction>
</comment>
<evidence type="ECO:0000256" key="6">
    <source>
        <dbReference type="ARBA" id="ARBA00005159"/>
    </source>
</evidence>
<keyword evidence="13 18" id="KW-0418">Kinase</keyword>
<dbReference type="Pfam" id="PF02283">
    <property type="entry name" value="CobU"/>
    <property type="match status" value="1"/>
</dbReference>
<dbReference type="EC" id="2.7.7.62" evidence="9"/>
<dbReference type="PANTHER" id="PTHR34848">
    <property type="match status" value="1"/>
</dbReference>
<comment type="pathway">
    <text evidence="5">Cofactor biosynthesis; adenosylcobalamin biosynthesis; adenosylcobalamin from cob(II)yrinate a,c-diamide: step 6/7.</text>
</comment>
<proteinExistence type="inferred from homology"/>
<evidence type="ECO:0000256" key="1">
    <source>
        <dbReference type="ARBA" id="ARBA00000312"/>
    </source>
</evidence>
<comment type="catalytic activity">
    <reaction evidence="3">
        <text>adenosylcob(III)inamide + GTP = adenosylcob(III)inamide phosphate + GDP + H(+)</text>
        <dbReference type="Rhea" id="RHEA:15765"/>
        <dbReference type="ChEBI" id="CHEBI:2480"/>
        <dbReference type="ChEBI" id="CHEBI:15378"/>
        <dbReference type="ChEBI" id="CHEBI:37565"/>
        <dbReference type="ChEBI" id="CHEBI:58189"/>
        <dbReference type="ChEBI" id="CHEBI:58502"/>
        <dbReference type="EC" id="2.7.1.156"/>
    </reaction>
</comment>
<keyword evidence="14" id="KW-0067">ATP-binding</keyword>
<evidence type="ECO:0000256" key="15">
    <source>
        <dbReference type="ARBA" id="ARBA00023134"/>
    </source>
</evidence>
<evidence type="ECO:0000256" key="12">
    <source>
        <dbReference type="ARBA" id="ARBA00022741"/>
    </source>
</evidence>
<protein>
    <recommendedName>
        <fullName evidence="16">Adenosylcobinamide kinase</fullName>
        <ecNumber evidence="8">2.7.1.156</ecNumber>
        <ecNumber evidence="9">2.7.7.62</ecNumber>
    </recommendedName>
    <alternativeName>
        <fullName evidence="17">Adenosylcobinamide-phosphate guanylyltransferase</fullName>
    </alternativeName>
</protein>
<evidence type="ECO:0000256" key="17">
    <source>
        <dbReference type="ARBA" id="ARBA00030571"/>
    </source>
</evidence>
<comment type="similarity">
    <text evidence="7">Belongs to the CobU/CobP family.</text>
</comment>
<evidence type="ECO:0000313" key="19">
    <source>
        <dbReference type="Proteomes" id="UP000713904"/>
    </source>
</evidence>
<dbReference type="CDD" id="cd00544">
    <property type="entry name" value="CobU"/>
    <property type="match status" value="1"/>
</dbReference>
<keyword evidence="10" id="KW-0169">Cobalamin biosynthesis</keyword>
<organism evidence="18 19">
    <name type="scientific">Peptostreptococcus canis</name>
    <dbReference type="NCBI Taxonomy" id="1159213"/>
    <lineage>
        <taxon>Bacteria</taxon>
        <taxon>Bacillati</taxon>
        <taxon>Bacillota</taxon>
        <taxon>Clostridia</taxon>
        <taxon>Peptostreptococcales</taxon>
        <taxon>Peptostreptococcaceae</taxon>
        <taxon>Peptostreptococcus</taxon>
    </lineage>
</organism>
<name>A0ABR6TIR7_9FIRM</name>
<evidence type="ECO:0000256" key="2">
    <source>
        <dbReference type="ARBA" id="ARBA00000711"/>
    </source>
</evidence>
<evidence type="ECO:0000256" key="13">
    <source>
        <dbReference type="ARBA" id="ARBA00022777"/>
    </source>
</evidence>
<dbReference type="InterPro" id="IPR003203">
    <property type="entry name" value="CobU/CobP"/>
</dbReference>
<comment type="pathway">
    <text evidence="6">Cofactor biosynthesis; adenosylcobalamin biosynthesis; adenosylcobalamin from cob(II)yrinate a,c-diamide: step 5/7.</text>
</comment>
<evidence type="ECO:0000256" key="11">
    <source>
        <dbReference type="ARBA" id="ARBA00022679"/>
    </source>
</evidence>
<evidence type="ECO:0000256" key="5">
    <source>
        <dbReference type="ARBA" id="ARBA00004692"/>
    </source>
</evidence>
<dbReference type="EMBL" id="JABGBW010000001">
    <property type="protein sequence ID" value="MBC2575292.1"/>
    <property type="molecule type" value="Genomic_DNA"/>
</dbReference>
<dbReference type="GO" id="GO:0016779">
    <property type="term" value="F:nucleotidyltransferase activity"/>
    <property type="evidence" value="ECO:0007669"/>
    <property type="project" value="UniProtKB-KW"/>
</dbReference>
<evidence type="ECO:0000256" key="4">
    <source>
        <dbReference type="ARBA" id="ARBA00003889"/>
    </source>
</evidence>
<evidence type="ECO:0000313" key="18">
    <source>
        <dbReference type="EMBL" id="MBC2575292.1"/>
    </source>
</evidence>
<keyword evidence="11" id="KW-0808">Transferase</keyword>
<keyword evidence="18" id="KW-0548">Nucleotidyltransferase</keyword>
<evidence type="ECO:0000256" key="8">
    <source>
        <dbReference type="ARBA" id="ARBA00012016"/>
    </source>
</evidence>
<reference evidence="18 19" key="1">
    <citation type="submission" date="2020-05" db="EMBL/GenBank/DDBJ databases">
        <title>Draft genome of xy-202 and genomic insight in genome of the genus Peptostreptococcus.</title>
        <authorList>
            <person name="Zhang Z."/>
        </authorList>
    </citation>
    <scope>NUCLEOTIDE SEQUENCE [LARGE SCALE GENOMIC DNA]</scope>
    <source>
        <strain evidence="18 19">DSM 27025</strain>
    </source>
</reference>
<dbReference type="Gene3D" id="3.40.50.300">
    <property type="entry name" value="P-loop containing nucleotide triphosphate hydrolases"/>
    <property type="match status" value="1"/>
</dbReference>
<evidence type="ECO:0000256" key="14">
    <source>
        <dbReference type="ARBA" id="ARBA00022840"/>
    </source>
</evidence>
<evidence type="ECO:0000256" key="3">
    <source>
        <dbReference type="ARBA" id="ARBA00001522"/>
    </source>
</evidence>
<dbReference type="EC" id="2.7.1.156" evidence="8"/>
<dbReference type="InterPro" id="IPR027417">
    <property type="entry name" value="P-loop_NTPase"/>
</dbReference>
<dbReference type="PANTHER" id="PTHR34848:SF1">
    <property type="entry name" value="BIFUNCTIONAL ADENOSYLCOBALAMIN BIOSYNTHESIS PROTEIN COBU"/>
    <property type="match status" value="1"/>
</dbReference>
<dbReference type="SUPFAM" id="SSF52540">
    <property type="entry name" value="P-loop containing nucleoside triphosphate hydrolases"/>
    <property type="match status" value="1"/>
</dbReference>
<dbReference type="RefSeq" id="WP_185623328.1">
    <property type="nucleotide sequence ID" value="NZ_JABGBW010000001.1"/>
</dbReference>
<evidence type="ECO:0000256" key="7">
    <source>
        <dbReference type="ARBA" id="ARBA00007490"/>
    </source>
</evidence>
<evidence type="ECO:0000256" key="16">
    <source>
        <dbReference type="ARBA" id="ARBA00029570"/>
    </source>
</evidence>
<keyword evidence="15" id="KW-0342">GTP-binding</keyword>
<gene>
    <name evidence="18" type="ORF">HLB29_01165</name>
</gene>
<keyword evidence="12" id="KW-0547">Nucleotide-binding</keyword>
<sequence>MGKIILITGGASSGKSEFAEKICEQLEKPLNFKDRLSKKDNICCDIRNNYSYGEYIDDRLLKANRSNVVYIATGIPFDEELKSKKEKHIERRKNKGWDTIEEYENLDKLFYSKKFDYEIVLIDCITMMISNLMFQDDVNFDAGNTENRNEKRKEILTEVEKFTKSIKSKKSDFILVTNEIGMGVLPSNKLSRFFNEVAGEINQILAEISDDVYLVVSGIPMKIK</sequence>
<comment type="catalytic activity">
    <reaction evidence="1">
        <text>adenosylcob(III)inamide + ATP = adenosylcob(III)inamide phosphate + ADP + H(+)</text>
        <dbReference type="Rhea" id="RHEA:15769"/>
        <dbReference type="ChEBI" id="CHEBI:2480"/>
        <dbReference type="ChEBI" id="CHEBI:15378"/>
        <dbReference type="ChEBI" id="CHEBI:30616"/>
        <dbReference type="ChEBI" id="CHEBI:58502"/>
        <dbReference type="ChEBI" id="CHEBI:456216"/>
        <dbReference type="EC" id="2.7.1.156"/>
    </reaction>
</comment>
<dbReference type="Proteomes" id="UP000713904">
    <property type="component" value="Unassembled WGS sequence"/>
</dbReference>